<keyword evidence="8" id="KW-1185">Reference proteome</keyword>
<dbReference type="InterPro" id="IPR013083">
    <property type="entry name" value="Znf_RING/FYVE/PHD"/>
</dbReference>
<dbReference type="InterPro" id="IPR052088">
    <property type="entry name" value="E3_ubiquitin-ligase_SINA"/>
</dbReference>
<keyword evidence="3" id="KW-0862">Zinc</keyword>
<dbReference type="SUPFAM" id="SSF49599">
    <property type="entry name" value="TRAF domain-like"/>
    <property type="match status" value="1"/>
</dbReference>
<dbReference type="EMBL" id="JAUUTY010000003">
    <property type="protein sequence ID" value="KAK1661687.1"/>
    <property type="molecule type" value="Genomic_DNA"/>
</dbReference>
<evidence type="ECO:0000256" key="1">
    <source>
        <dbReference type="ARBA" id="ARBA00022723"/>
    </source>
</evidence>
<feature type="compositionally biased region" description="Low complexity" evidence="5">
    <location>
        <begin position="79"/>
        <end position="89"/>
    </location>
</feature>
<name>A0AAD8WGF1_LOLMU</name>
<dbReference type="GO" id="GO:0008270">
    <property type="term" value="F:zinc ion binding"/>
    <property type="evidence" value="ECO:0007669"/>
    <property type="project" value="UniProtKB-KW"/>
</dbReference>
<feature type="domain" description="SIAH-type" evidence="6">
    <location>
        <begin position="212"/>
        <end position="269"/>
    </location>
</feature>
<keyword evidence="1" id="KW-0479">Metal-binding</keyword>
<protein>
    <recommendedName>
        <fullName evidence="6">SIAH-type domain-containing protein</fullName>
    </recommendedName>
</protein>
<keyword evidence="2 4" id="KW-0863">Zinc-finger</keyword>
<evidence type="ECO:0000259" key="6">
    <source>
        <dbReference type="PROSITE" id="PS51081"/>
    </source>
</evidence>
<dbReference type="Pfam" id="PF21361">
    <property type="entry name" value="Sina_ZnF"/>
    <property type="match status" value="1"/>
</dbReference>
<dbReference type="InterPro" id="IPR013010">
    <property type="entry name" value="Znf_SIAH"/>
</dbReference>
<feature type="region of interest" description="Disordered" evidence="5">
    <location>
        <begin position="13"/>
        <end position="32"/>
    </location>
</feature>
<gene>
    <name evidence="7" type="ORF">QYE76_049846</name>
</gene>
<evidence type="ECO:0000256" key="5">
    <source>
        <dbReference type="SAM" id="MobiDB-lite"/>
    </source>
</evidence>
<dbReference type="GO" id="GO:0061630">
    <property type="term" value="F:ubiquitin protein ligase activity"/>
    <property type="evidence" value="ECO:0007669"/>
    <property type="project" value="TreeGrafter"/>
</dbReference>
<proteinExistence type="predicted"/>
<evidence type="ECO:0000313" key="7">
    <source>
        <dbReference type="EMBL" id="KAK1661687.1"/>
    </source>
</evidence>
<comment type="caution">
    <text evidence="7">The sequence shown here is derived from an EMBL/GenBank/DDBJ whole genome shotgun (WGS) entry which is preliminary data.</text>
</comment>
<dbReference type="AlphaFoldDB" id="A0AAD8WGF1"/>
<organism evidence="7 8">
    <name type="scientific">Lolium multiflorum</name>
    <name type="common">Italian ryegrass</name>
    <name type="synonym">Lolium perenne subsp. multiflorum</name>
    <dbReference type="NCBI Taxonomy" id="4521"/>
    <lineage>
        <taxon>Eukaryota</taxon>
        <taxon>Viridiplantae</taxon>
        <taxon>Streptophyta</taxon>
        <taxon>Embryophyta</taxon>
        <taxon>Tracheophyta</taxon>
        <taxon>Spermatophyta</taxon>
        <taxon>Magnoliopsida</taxon>
        <taxon>Liliopsida</taxon>
        <taxon>Poales</taxon>
        <taxon>Poaceae</taxon>
        <taxon>BOP clade</taxon>
        <taxon>Pooideae</taxon>
        <taxon>Poodae</taxon>
        <taxon>Poeae</taxon>
        <taxon>Poeae Chloroplast Group 2 (Poeae type)</taxon>
        <taxon>Loliodinae</taxon>
        <taxon>Loliinae</taxon>
        <taxon>Lolium</taxon>
    </lineage>
</organism>
<evidence type="ECO:0000256" key="2">
    <source>
        <dbReference type="ARBA" id="ARBA00022771"/>
    </source>
</evidence>
<dbReference type="PROSITE" id="PS51081">
    <property type="entry name" value="ZF_SIAH"/>
    <property type="match status" value="1"/>
</dbReference>
<sequence length="384" mass="42253">MSWRDAMISKCSRTSSSKACSSSSSRATISSSLSMAKAKSMVKIAPRQTMEQTAANRAYTAVVEHLLGAGVVPLAARSPEPGDAAAAPPAREPPDNGAALSRDQRPNGGRNPAAAGTGRRKEKTEILGIVANRWSPPKFSPRGVWRARVAKGRHGRRTPYRAPTKMRLWDAACKNGHAACAKCCISMERKCPSCHESIGDFRCRAMEKILAGLTRPCRFKKRGCRETLRYTEARRHEEEACIYSPYRCPFDGCDFRGFLLYGHILYAHDPELSTVVTLQKCEPIRAVLHHDDKSVFLLLNGGDILTGRSLSVVRVCPYPEAEEHERVEAKYVMDVEGEGTSLCLTAPGPVPFVRRLDGYKAKVFMFVPDAFWGSSGSVTVTLYL</sequence>
<evidence type="ECO:0000256" key="3">
    <source>
        <dbReference type="ARBA" id="ARBA00022833"/>
    </source>
</evidence>
<evidence type="ECO:0000313" key="8">
    <source>
        <dbReference type="Proteomes" id="UP001231189"/>
    </source>
</evidence>
<dbReference type="Proteomes" id="UP001231189">
    <property type="component" value="Unassembled WGS sequence"/>
</dbReference>
<evidence type="ECO:0000256" key="4">
    <source>
        <dbReference type="PROSITE-ProRule" id="PRU00455"/>
    </source>
</evidence>
<dbReference type="GO" id="GO:0005737">
    <property type="term" value="C:cytoplasm"/>
    <property type="evidence" value="ECO:0007669"/>
    <property type="project" value="TreeGrafter"/>
</dbReference>
<dbReference type="PANTHER" id="PTHR10315">
    <property type="entry name" value="E3 UBIQUITIN PROTEIN LIGASE SIAH"/>
    <property type="match status" value="1"/>
</dbReference>
<reference evidence="7" key="1">
    <citation type="submission" date="2023-07" db="EMBL/GenBank/DDBJ databases">
        <title>A chromosome-level genome assembly of Lolium multiflorum.</title>
        <authorList>
            <person name="Chen Y."/>
            <person name="Copetti D."/>
            <person name="Kolliker R."/>
            <person name="Studer B."/>
        </authorList>
    </citation>
    <scope>NUCLEOTIDE SEQUENCE</scope>
    <source>
        <strain evidence="7">02402/16</strain>
        <tissue evidence="7">Leaf</tissue>
    </source>
</reference>
<dbReference type="Gene3D" id="3.30.40.10">
    <property type="entry name" value="Zinc/RING finger domain, C3HC4 (zinc finger)"/>
    <property type="match status" value="1"/>
</dbReference>
<feature type="region of interest" description="Disordered" evidence="5">
    <location>
        <begin position="78"/>
        <end position="122"/>
    </location>
</feature>
<accession>A0AAD8WGF1</accession>
<dbReference type="PANTHER" id="PTHR10315:SF71">
    <property type="entry name" value="RING-TYPE E3 UBIQUITIN TRANSFERASE"/>
    <property type="match status" value="1"/>
</dbReference>